<keyword evidence="1" id="KW-0805">Transcription regulation</keyword>
<gene>
    <name evidence="4" type="ORF">CCAX7_30550</name>
</gene>
<dbReference type="InterPro" id="IPR009057">
    <property type="entry name" value="Homeodomain-like_sf"/>
</dbReference>
<evidence type="ECO:0000313" key="4">
    <source>
        <dbReference type="EMBL" id="BDI31004.1"/>
    </source>
</evidence>
<dbReference type="Gene3D" id="1.10.10.60">
    <property type="entry name" value="Homeodomain-like"/>
    <property type="match status" value="2"/>
</dbReference>
<keyword evidence="3" id="KW-0804">Transcription</keyword>
<evidence type="ECO:0000256" key="3">
    <source>
        <dbReference type="ARBA" id="ARBA00023163"/>
    </source>
</evidence>
<dbReference type="InterPro" id="IPR018060">
    <property type="entry name" value="HTH_AraC"/>
</dbReference>
<protein>
    <submittedName>
        <fullName evidence="4">AraC family transcriptional regulator</fullName>
    </submittedName>
</protein>
<dbReference type="PANTHER" id="PTHR46796">
    <property type="entry name" value="HTH-TYPE TRANSCRIPTIONAL ACTIVATOR RHAS-RELATED"/>
    <property type="match status" value="1"/>
</dbReference>
<evidence type="ECO:0000313" key="5">
    <source>
        <dbReference type="Proteomes" id="UP000287394"/>
    </source>
</evidence>
<dbReference type="GO" id="GO:0043565">
    <property type="term" value="F:sequence-specific DNA binding"/>
    <property type="evidence" value="ECO:0007669"/>
    <property type="project" value="InterPro"/>
</dbReference>
<dbReference type="Pfam" id="PF02311">
    <property type="entry name" value="AraC_binding"/>
    <property type="match status" value="1"/>
</dbReference>
<organism evidence="4 5">
    <name type="scientific">Capsulimonas corticalis</name>
    <dbReference type="NCBI Taxonomy" id="2219043"/>
    <lineage>
        <taxon>Bacteria</taxon>
        <taxon>Bacillati</taxon>
        <taxon>Armatimonadota</taxon>
        <taxon>Armatimonadia</taxon>
        <taxon>Capsulimonadales</taxon>
        <taxon>Capsulimonadaceae</taxon>
        <taxon>Capsulimonas</taxon>
    </lineage>
</organism>
<name>A0A402CSP6_9BACT</name>
<keyword evidence="2" id="KW-0238">DNA-binding</keyword>
<evidence type="ECO:0000256" key="2">
    <source>
        <dbReference type="ARBA" id="ARBA00023125"/>
    </source>
</evidence>
<dbReference type="PROSITE" id="PS01124">
    <property type="entry name" value="HTH_ARAC_FAMILY_2"/>
    <property type="match status" value="1"/>
</dbReference>
<dbReference type="InterPro" id="IPR037923">
    <property type="entry name" value="HTH-like"/>
</dbReference>
<dbReference type="InterPro" id="IPR003313">
    <property type="entry name" value="AraC-bd"/>
</dbReference>
<dbReference type="EMBL" id="AP025739">
    <property type="protein sequence ID" value="BDI31004.1"/>
    <property type="molecule type" value="Genomic_DNA"/>
</dbReference>
<keyword evidence="5" id="KW-1185">Reference proteome</keyword>
<reference evidence="4 5" key="1">
    <citation type="journal article" date="2019" name="Int. J. Syst. Evol. Microbiol.">
        <title>Capsulimonas corticalis gen. nov., sp. nov., an aerobic capsulated bacterium, of a novel bacterial order, Capsulimonadales ord. nov., of the class Armatimonadia of the phylum Armatimonadetes.</title>
        <authorList>
            <person name="Li J."/>
            <person name="Kudo C."/>
            <person name="Tonouchi A."/>
        </authorList>
    </citation>
    <scope>NUCLEOTIDE SEQUENCE [LARGE SCALE GENOMIC DNA]</scope>
    <source>
        <strain evidence="4 5">AX-7</strain>
    </source>
</reference>
<dbReference type="Proteomes" id="UP000287394">
    <property type="component" value="Chromosome"/>
</dbReference>
<evidence type="ECO:0000256" key="1">
    <source>
        <dbReference type="ARBA" id="ARBA00023015"/>
    </source>
</evidence>
<dbReference type="InterPro" id="IPR050204">
    <property type="entry name" value="AraC_XylS_family_regulators"/>
</dbReference>
<dbReference type="Gene3D" id="2.60.120.280">
    <property type="entry name" value="Regulatory protein AraC"/>
    <property type="match status" value="1"/>
</dbReference>
<accession>A0A402CSP6</accession>
<sequence length="280" mass="31137">MALHPHESQILYFNDIPTPLGQITGLGVIRKGTGTERGVLRVYGNYALVYFLEGVGEYCDANGRRHRIVPGDLVLVTPELPHRYTTRPGKYWSECYVIFDGPVFDLCRAQGVLDAARPIRHLEPVDAWLARLQSVIALPASQSPVEKAAEVSRLLALLMEIYARDSAPPPGPGTPAWLSAAKAALDAELETEIDLPAMARELGVSYETFRKGFQKHYGVSPGLYRTQRRLAVAGSLLKLTTMTHQRIASHLGFSDEFHFSKRFKQIVGVTPREYRRAGPQ</sequence>
<dbReference type="GO" id="GO:0003700">
    <property type="term" value="F:DNA-binding transcription factor activity"/>
    <property type="evidence" value="ECO:0007669"/>
    <property type="project" value="InterPro"/>
</dbReference>
<dbReference type="SUPFAM" id="SSF46689">
    <property type="entry name" value="Homeodomain-like"/>
    <property type="match status" value="2"/>
</dbReference>
<dbReference type="AlphaFoldDB" id="A0A402CSP6"/>
<dbReference type="SUPFAM" id="SSF51215">
    <property type="entry name" value="Regulatory protein AraC"/>
    <property type="match status" value="1"/>
</dbReference>
<proteinExistence type="predicted"/>
<dbReference type="KEGG" id="ccot:CCAX7_30550"/>
<dbReference type="SMART" id="SM00342">
    <property type="entry name" value="HTH_ARAC"/>
    <property type="match status" value="1"/>
</dbReference>
<dbReference type="Pfam" id="PF12833">
    <property type="entry name" value="HTH_18"/>
    <property type="match status" value="1"/>
</dbReference>
<dbReference type="RefSeq" id="WP_165864038.1">
    <property type="nucleotide sequence ID" value="NZ_AP025739.1"/>
</dbReference>